<proteinExistence type="predicted"/>
<evidence type="ECO:0000313" key="1">
    <source>
        <dbReference type="EMBL" id="CUU70682.1"/>
    </source>
</evidence>
<dbReference type="EMBL" id="FAVC01000001">
    <property type="protein sequence ID" value="CUU70682.1"/>
    <property type="molecule type" value="Genomic_DNA"/>
</dbReference>
<gene>
    <name evidence="1" type="ORF">ERS739223_00206</name>
</gene>
<name>A0A9W5AKE6_CAMHY</name>
<evidence type="ECO:0008006" key="3">
    <source>
        <dbReference type="Google" id="ProtNLM"/>
    </source>
</evidence>
<organism evidence="1 2">
    <name type="scientific">Campylobacter hyointestinalis subsp. hyointestinalis</name>
    <dbReference type="NCBI Taxonomy" id="91352"/>
    <lineage>
        <taxon>Bacteria</taxon>
        <taxon>Pseudomonadati</taxon>
        <taxon>Campylobacterota</taxon>
        <taxon>Epsilonproteobacteria</taxon>
        <taxon>Campylobacterales</taxon>
        <taxon>Campylobacteraceae</taxon>
        <taxon>Campylobacter</taxon>
    </lineage>
</organism>
<dbReference type="Proteomes" id="UP000052245">
    <property type="component" value="Unassembled WGS sequence"/>
</dbReference>
<dbReference type="RefSeq" id="WP_059434376.1">
    <property type="nucleotide sequence ID" value="NZ_FAUY01000002.1"/>
</dbReference>
<dbReference type="AlphaFoldDB" id="A0A9W5AKE6"/>
<protein>
    <recommendedName>
        <fullName evidence="3">Autotransporter outer membrane beta-barrel domain-containing protein</fullName>
    </recommendedName>
</protein>
<evidence type="ECO:0000313" key="2">
    <source>
        <dbReference type="Proteomes" id="UP000052245"/>
    </source>
</evidence>
<reference evidence="1 2" key="1">
    <citation type="submission" date="2015-11" db="EMBL/GenBank/DDBJ databases">
        <authorList>
            <consortium name="Pathogen Informatics"/>
        </authorList>
    </citation>
    <scope>NUCLEOTIDE SEQUENCE [LARGE SCALE GENOMIC DNA]</scope>
    <source>
        <strain evidence="1 2">007A-0283</strain>
    </source>
</reference>
<comment type="caution">
    <text evidence="1">The sequence shown here is derived from an EMBL/GenBank/DDBJ whole genome shotgun (WGS) entry which is preliminary data.</text>
</comment>
<accession>A0A9W5AKE6</accession>
<sequence length="137" mass="16071">MTHEAYLHLLTLYYYELSTNELDAKFTQYFSDISQKTVLADIGVSLTIEDKWLSFTPALQQEFINDSEELIYHFGGNPFTMDPNDKKDTYFRLLFGVGYNENEKINLEFNISGKQKLTNTDQDYQNINAMINISYKY</sequence>